<comment type="caution">
    <text evidence="2">The sequence shown here is derived from an EMBL/GenBank/DDBJ whole genome shotgun (WGS) entry which is preliminary data.</text>
</comment>
<evidence type="ECO:0000313" key="2">
    <source>
        <dbReference type="EMBL" id="PKI34017.1"/>
    </source>
</evidence>
<gene>
    <name evidence="2" type="ORF">CRG98_045592</name>
</gene>
<dbReference type="Proteomes" id="UP000233551">
    <property type="component" value="Unassembled WGS sequence"/>
</dbReference>
<accession>A0A2I0HQN2</accession>
<protein>
    <submittedName>
        <fullName evidence="2">Uncharacterized protein</fullName>
    </submittedName>
</protein>
<keyword evidence="3" id="KW-1185">Reference proteome</keyword>
<dbReference type="EMBL" id="PGOL01006166">
    <property type="protein sequence ID" value="PKI34017.1"/>
    <property type="molecule type" value="Genomic_DNA"/>
</dbReference>
<evidence type="ECO:0000313" key="3">
    <source>
        <dbReference type="Proteomes" id="UP000233551"/>
    </source>
</evidence>
<evidence type="ECO:0000256" key="1">
    <source>
        <dbReference type="SAM" id="MobiDB-lite"/>
    </source>
</evidence>
<proteinExistence type="predicted"/>
<feature type="region of interest" description="Disordered" evidence="1">
    <location>
        <begin position="17"/>
        <end position="47"/>
    </location>
</feature>
<organism evidence="2 3">
    <name type="scientific">Punica granatum</name>
    <name type="common">Pomegranate</name>
    <dbReference type="NCBI Taxonomy" id="22663"/>
    <lineage>
        <taxon>Eukaryota</taxon>
        <taxon>Viridiplantae</taxon>
        <taxon>Streptophyta</taxon>
        <taxon>Embryophyta</taxon>
        <taxon>Tracheophyta</taxon>
        <taxon>Spermatophyta</taxon>
        <taxon>Magnoliopsida</taxon>
        <taxon>eudicotyledons</taxon>
        <taxon>Gunneridae</taxon>
        <taxon>Pentapetalae</taxon>
        <taxon>rosids</taxon>
        <taxon>malvids</taxon>
        <taxon>Myrtales</taxon>
        <taxon>Lythraceae</taxon>
        <taxon>Punica</taxon>
    </lineage>
</organism>
<dbReference type="AlphaFoldDB" id="A0A2I0HQN2"/>
<reference evidence="2 3" key="1">
    <citation type="submission" date="2017-11" db="EMBL/GenBank/DDBJ databases">
        <title>De-novo sequencing of pomegranate (Punica granatum L.) genome.</title>
        <authorList>
            <person name="Akparov Z."/>
            <person name="Amiraslanov A."/>
            <person name="Hajiyeva S."/>
            <person name="Abbasov M."/>
            <person name="Kaur K."/>
            <person name="Hamwieh A."/>
            <person name="Solovyev V."/>
            <person name="Salamov A."/>
            <person name="Braich B."/>
            <person name="Kosarev P."/>
            <person name="Mahmoud A."/>
            <person name="Hajiyev E."/>
            <person name="Babayeva S."/>
            <person name="Izzatullayeva V."/>
            <person name="Mammadov A."/>
            <person name="Mammadov A."/>
            <person name="Sharifova S."/>
            <person name="Ojaghi J."/>
            <person name="Eynullazada K."/>
            <person name="Bayramov B."/>
            <person name="Abdulazimova A."/>
            <person name="Shahmuradov I."/>
        </authorList>
    </citation>
    <scope>NUCLEOTIDE SEQUENCE [LARGE SCALE GENOMIC DNA]</scope>
    <source>
        <strain evidence="3">cv. AG2017</strain>
        <tissue evidence="2">Leaf</tissue>
    </source>
</reference>
<sequence length="94" mass="10005">MCFYYGQLNPCVLEIKSKGKKGSARPRSPATSVEGSVAPTLELTGDSASEFPINSRVGEPIGIPDTSTEIAGVLRGYLRLQSSGVANWRPQPPN</sequence>
<name>A0A2I0HQN2_PUNGR</name>